<dbReference type="SUPFAM" id="SSF53448">
    <property type="entry name" value="Nucleotide-diphospho-sugar transferases"/>
    <property type="match status" value="1"/>
</dbReference>
<gene>
    <name evidence="2" type="ORF">GCM10011378_32250</name>
</gene>
<dbReference type="EMBL" id="BMGS01000008">
    <property type="protein sequence ID" value="GGG53511.1"/>
    <property type="molecule type" value="Genomic_DNA"/>
</dbReference>
<dbReference type="InterPro" id="IPR001173">
    <property type="entry name" value="Glyco_trans_2-like"/>
</dbReference>
<proteinExistence type="predicted"/>
<dbReference type="PANTHER" id="PTHR22916">
    <property type="entry name" value="GLYCOSYLTRANSFERASE"/>
    <property type="match status" value="1"/>
</dbReference>
<dbReference type="Proteomes" id="UP000601361">
    <property type="component" value="Unassembled WGS sequence"/>
</dbReference>
<feature type="domain" description="Glycosyltransferase 2-like" evidence="1">
    <location>
        <begin position="5"/>
        <end position="134"/>
    </location>
</feature>
<dbReference type="PANTHER" id="PTHR22916:SF3">
    <property type="entry name" value="UDP-GLCNAC:BETAGAL BETA-1,3-N-ACETYLGLUCOSAMINYLTRANSFERASE-LIKE PROTEIN 1"/>
    <property type="match status" value="1"/>
</dbReference>
<keyword evidence="2" id="KW-0808">Transferase</keyword>
<dbReference type="Pfam" id="PF00535">
    <property type="entry name" value="Glycos_transf_2"/>
    <property type="match status" value="1"/>
</dbReference>
<organism evidence="2 3">
    <name type="scientific">Hymenobacter glacieicola</name>
    <dbReference type="NCBI Taxonomy" id="1562124"/>
    <lineage>
        <taxon>Bacteria</taxon>
        <taxon>Pseudomonadati</taxon>
        <taxon>Bacteroidota</taxon>
        <taxon>Cytophagia</taxon>
        <taxon>Cytophagales</taxon>
        <taxon>Hymenobacteraceae</taxon>
        <taxon>Hymenobacter</taxon>
    </lineage>
</organism>
<protein>
    <submittedName>
        <fullName evidence="2">Glycosyl transferase</fullName>
    </submittedName>
</protein>
<dbReference type="GO" id="GO:0016740">
    <property type="term" value="F:transferase activity"/>
    <property type="evidence" value="ECO:0007669"/>
    <property type="project" value="UniProtKB-KW"/>
</dbReference>
<dbReference type="InterPro" id="IPR029044">
    <property type="entry name" value="Nucleotide-diphossugar_trans"/>
</dbReference>
<sequence length="314" mass="36083">MTKVSICTITYNHEAYIAQAIEGVLMQRGPDIEVEMVIGDDVSSDNTRAIVADYARRFPESIKPLFHPKNLGPGANSRACLAACTGEFIAALEGDDYWTDPNKLRLQVAAMREHPTAGLSFHDAETFNDEDGKVEWTFGEEFPHILPPAGSAPKLFSQLDFARYGWFVPTASMLFRASSIPLPVPDWFEGVYSGDYTLQLLSTRQGPAVYLPRVMSRYRIHQKGLGNIMAQSEDKFKRRIFEAKMFQQHVFSPKDRKHADVYLAMQYKGYARYLLSQGRRWTQMLYMMKSMYYDRQRLPIYLERRLQQFNNSKG</sequence>
<dbReference type="RefSeq" id="WP_188558886.1">
    <property type="nucleotide sequence ID" value="NZ_BMGS01000008.1"/>
</dbReference>
<evidence type="ECO:0000313" key="3">
    <source>
        <dbReference type="Proteomes" id="UP000601361"/>
    </source>
</evidence>
<reference evidence="3" key="1">
    <citation type="journal article" date="2019" name="Int. J. Syst. Evol. Microbiol.">
        <title>The Global Catalogue of Microorganisms (GCM) 10K type strain sequencing project: providing services to taxonomists for standard genome sequencing and annotation.</title>
        <authorList>
            <consortium name="The Broad Institute Genomics Platform"/>
            <consortium name="The Broad Institute Genome Sequencing Center for Infectious Disease"/>
            <person name="Wu L."/>
            <person name="Ma J."/>
        </authorList>
    </citation>
    <scope>NUCLEOTIDE SEQUENCE [LARGE SCALE GENOMIC DNA]</scope>
    <source>
        <strain evidence="3">CGMCC 1.12990</strain>
    </source>
</reference>
<name>A0ABQ1X0D7_9BACT</name>
<dbReference type="Gene3D" id="3.90.550.10">
    <property type="entry name" value="Spore Coat Polysaccharide Biosynthesis Protein SpsA, Chain A"/>
    <property type="match status" value="1"/>
</dbReference>
<comment type="caution">
    <text evidence="2">The sequence shown here is derived from an EMBL/GenBank/DDBJ whole genome shotgun (WGS) entry which is preliminary data.</text>
</comment>
<accession>A0ABQ1X0D7</accession>
<keyword evidence="3" id="KW-1185">Reference proteome</keyword>
<evidence type="ECO:0000259" key="1">
    <source>
        <dbReference type="Pfam" id="PF00535"/>
    </source>
</evidence>
<evidence type="ECO:0000313" key="2">
    <source>
        <dbReference type="EMBL" id="GGG53511.1"/>
    </source>
</evidence>